<keyword evidence="9" id="KW-1185">Reference proteome</keyword>
<gene>
    <name evidence="8" type="ORF">GTPT_3122</name>
</gene>
<reference evidence="8 9" key="1">
    <citation type="submission" date="2014-05" db="EMBL/GenBank/DDBJ databases">
        <title>ATOL: Assembling a taxonomically balanced genome-scale reconstruction of the evolutionary history of the Enterobacteriaceae.</title>
        <authorList>
            <person name="Plunkett G.III."/>
            <person name="Neeno-Eckwall E.C."/>
            <person name="Glasner J.D."/>
            <person name="Perna N.T."/>
        </authorList>
    </citation>
    <scope>NUCLEOTIDE SEQUENCE [LARGE SCALE GENOMIC DNA]</scope>
    <source>
        <strain evidence="8 9">ATCC 33301</strain>
    </source>
</reference>
<evidence type="ECO:0000256" key="2">
    <source>
        <dbReference type="ARBA" id="ARBA00022475"/>
    </source>
</evidence>
<keyword evidence="3 6" id="KW-0812">Transmembrane</keyword>
<proteinExistence type="predicted"/>
<evidence type="ECO:0000256" key="4">
    <source>
        <dbReference type="ARBA" id="ARBA00022989"/>
    </source>
</evidence>
<dbReference type="AlphaFoldDB" id="A0A085JAM1"/>
<protein>
    <submittedName>
        <fullName evidence="8">Flp pilus assembly protein</fullName>
    </submittedName>
</protein>
<dbReference type="GO" id="GO:0005886">
    <property type="term" value="C:plasma membrane"/>
    <property type="evidence" value="ECO:0007669"/>
    <property type="project" value="UniProtKB-SubCell"/>
</dbReference>
<accession>A0A085JAM1</accession>
<comment type="subcellular location">
    <subcellularLocation>
        <location evidence="1">Cell membrane</location>
        <topology evidence="1">Multi-pass membrane protein</topology>
    </subcellularLocation>
</comment>
<name>A0A085JAM1_9GAMM</name>
<feature type="transmembrane region" description="Helical" evidence="6">
    <location>
        <begin position="111"/>
        <end position="128"/>
    </location>
</feature>
<feature type="transmembrane region" description="Helical" evidence="6">
    <location>
        <begin position="288"/>
        <end position="307"/>
    </location>
</feature>
<dbReference type="Proteomes" id="UP000028602">
    <property type="component" value="Unassembled WGS sequence"/>
</dbReference>
<keyword evidence="2" id="KW-1003">Cell membrane</keyword>
<dbReference type="PANTHER" id="PTHR35007">
    <property type="entry name" value="INTEGRAL MEMBRANE PROTEIN-RELATED"/>
    <property type="match status" value="1"/>
</dbReference>
<evidence type="ECO:0000256" key="3">
    <source>
        <dbReference type="ARBA" id="ARBA00022692"/>
    </source>
</evidence>
<evidence type="ECO:0000313" key="9">
    <source>
        <dbReference type="Proteomes" id="UP000028602"/>
    </source>
</evidence>
<dbReference type="RefSeq" id="WP_051170718.1">
    <property type="nucleotide sequence ID" value="NZ_ATMJ01000013.1"/>
</dbReference>
<comment type="caution">
    <text evidence="8">The sequence shown here is derived from an EMBL/GenBank/DDBJ whole genome shotgun (WGS) entry which is preliminary data.</text>
</comment>
<evidence type="ECO:0000259" key="7">
    <source>
        <dbReference type="Pfam" id="PF00482"/>
    </source>
</evidence>
<evidence type="ECO:0000313" key="8">
    <source>
        <dbReference type="EMBL" id="KFD17517.1"/>
    </source>
</evidence>
<dbReference type="PANTHER" id="PTHR35007:SF2">
    <property type="entry name" value="PILUS ASSEMBLE PROTEIN"/>
    <property type="match status" value="1"/>
</dbReference>
<organism evidence="8 9">
    <name type="scientific">Tatumella ptyseos ATCC 33301</name>
    <dbReference type="NCBI Taxonomy" id="1005995"/>
    <lineage>
        <taxon>Bacteria</taxon>
        <taxon>Pseudomonadati</taxon>
        <taxon>Pseudomonadota</taxon>
        <taxon>Gammaproteobacteria</taxon>
        <taxon>Enterobacterales</taxon>
        <taxon>Erwiniaceae</taxon>
        <taxon>Tatumella</taxon>
    </lineage>
</organism>
<evidence type="ECO:0000256" key="5">
    <source>
        <dbReference type="ARBA" id="ARBA00023136"/>
    </source>
</evidence>
<dbReference type="OrthoDB" id="5611741at2"/>
<keyword evidence="5 6" id="KW-0472">Membrane</keyword>
<sequence length="310" mass="34940">MSVLFLASLIIAVLVLWLVLQRNQSTRKALTRSVQRRQVLQSLINQKDSENTQASLLSRLQHIMLTKLAGIYRVFYAGSPVMLMKHLAFPAGAAAGITTLNGLYIGFPGSWVAGVAGVGCFVVFYGMLKKRRRKQFSADFSEALTTINGAISSGRTFLQAMSDYSQSRDNALAGEFRTLSRRLNLGEPAETVFMESWQHYPYREYYFFIVAILLNINSGGRLREVLAKLQRSIGSGIAMEKKMLSMTSEMRMSARITGAIPFIFLILLKFISPENFEFVLHDERGKVLLYYLIGSELFGLMVIKFLMRKL</sequence>
<evidence type="ECO:0000256" key="1">
    <source>
        <dbReference type="ARBA" id="ARBA00004651"/>
    </source>
</evidence>
<dbReference type="InterPro" id="IPR018076">
    <property type="entry name" value="T2SS_GspF_dom"/>
</dbReference>
<dbReference type="EMBL" id="JMPR01000047">
    <property type="protein sequence ID" value="KFD17517.1"/>
    <property type="molecule type" value="Genomic_DNA"/>
</dbReference>
<feature type="transmembrane region" description="Helical" evidence="6">
    <location>
        <begin position="252"/>
        <end position="268"/>
    </location>
</feature>
<keyword evidence="4 6" id="KW-1133">Transmembrane helix</keyword>
<evidence type="ECO:0000256" key="6">
    <source>
        <dbReference type="SAM" id="Phobius"/>
    </source>
</evidence>
<dbReference type="eggNOG" id="COG4965">
    <property type="taxonomic scope" value="Bacteria"/>
</dbReference>
<dbReference type="Pfam" id="PF00482">
    <property type="entry name" value="T2SSF"/>
    <property type="match status" value="1"/>
</dbReference>
<feature type="domain" description="Type II secretion system protein GspF" evidence="7">
    <location>
        <begin position="144"/>
        <end position="267"/>
    </location>
</feature>